<evidence type="ECO:0000256" key="7">
    <source>
        <dbReference type="SAM" id="MobiDB-lite"/>
    </source>
</evidence>
<keyword evidence="2 6" id="KW-0698">rRNA processing</keyword>
<comment type="similarity">
    <text evidence="6">Belongs to the methyltransferase superfamily. RNA methyltransferase RsmG family.</text>
</comment>
<keyword evidence="3 6" id="KW-0489">Methyltransferase</keyword>
<evidence type="ECO:0000256" key="1">
    <source>
        <dbReference type="ARBA" id="ARBA00022490"/>
    </source>
</evidence>
<feature type="binding site" evidence="6">
    <location>
        <position position="180"/>
    </location>
    <ligand>
        <name>S-adenosyl-L-methionine</name>
        <dbReference type="ChEBI" id="CHEBI:59789"/>
    </ligand>
</feature>
<dbReference type="GO" id="GO:0005829">
    <property type="term" value="C:cytosol"/>
    <property type="evidence" value="ECO:0007669"/>
    <property type="project" value="TreeGrafter"/>
</dbReference>
<accession>A0AAP4C6C0</accession>
<evidence type="ECO:0000256" key="5">
    <source>
        <dbReference type="ARBA" id="ARBA00022691"/>
    </source>
</evidence>
<dbReference type="Pfam" id="PF02527">
    <property type="entry name" value="GidB"/>
    <property type="match status" value="1"/>
</dbReference>
<dbReference type="InterPro" id="IPR003682">
    <property type="entry name" value="rRNA_ssu_MeTfrase_G"/>
</dbReference>
<feature type="compositionally biased region" description="Basic and acidic residues" evidence="7">
    <location>
        <begin position="9"/>
        <end position="19"/>
    </location>
</feature>
<feature type="binding site" evidence="6">
    <location>
        <begin position="165"/>
        <end position="166"/>
    </location>
    <ligand>
        <name>S-adenosyl-L-methionine</name>
        <dbReference type="ChEBI" id="CHEBI:59789"/>
    </ligand>
</feature>
<dbReference type="InterPro" id="IPR029063">
    <property type="entry name" value="SAM-dependent_MTases_sf"/>
</dbReference>
<dbReference type="RefSeq" id="WP_285332547.1">
    <property type="nucleotide sequence ID" value="NZ_JASODW010000002.1"/>
</dbReference>
<comment type="caution">
    <text evidence="6">Lacks conserved residue(s) required for the propagation of feature annotation.</text>
</comment>
<dbReference type="NCBIfam" id="TIGR00138">
    <property type="entry name" value="rsmG_gidB"/>
    <property type="match status" value="1"/>
</dbReference>
<keyword evidence="1 6" id="KW-0963">Cytoplasm</keyword>
<dbReference type="GO" id="GO:0070043">
    <property type="term" value="F:rRNA (guanine-N7-)-methyltransferase activity"/>
    <property type="evidence" value="ECO:0007669"/>
    <property type="project" value="UniProtKB-UniRule"/>
</dbReference>
<comment type="function">
    <text evidence="6">Specifically methylates the N7 position of a guanine in 16S rRNA.</text>
</comment>
<name>A0AAP4C6C0_9MICC</name>
<organism evidence="8 9">
    <name type="scientific">Pseudoglutamicibacter cumminsii</name>
    <dbReference type="NCBI Taxonomy" id="156979"/>
    <lineage>
        <taxon>Bacteria</taxon>
        <taxon>Bacillati</taxon>
        <taxon>Actinomycetota</taxon>
        <taxon>Actinomycetes</taxon>
        <taxon>Micrococcales</taxon>
        <taxon>Micrococcaceae</taxon>
        <taxon>Pseudoglutamicibacter</taxon>
    </lineage>
</organism>
<reference evidence="8" key="1">
    <citation type="submission" date="2023-05" db="EMBL/GenBank/DDBJ databases">
        <title>Cataloging the Phylogenetic Diversity of Human Bladder Bacteria.</title>
        <authorList>
            <person name="Du J."/>
        </authorList>
    </citation>
    <scope>NUCLEOTIDE SEQUENCE</scope>
    <source>
        <strain evidence="8">UMB9978</strain>
    </source>
</reference>
<dbReference type="PANTHER" id="PTHR31760:SF0">
    <property type="entry name" value="S-ADENOSYL-L-METHIONINE-DEPENDENT METHYLTRANSFERASES SUPERFAMILY PROTEIN"/>
    <property type="match status" value="1"/>
</dbReference>
<comment type="subcellular location">
    <subcellularLocation>
        <location evidence="6">Cytoplasm</location>
    </subcellularLocation>
</comment>
<dbReference type="HAMAP" id="MF_00074">
    <property type="entry name" value="16SrRNA_methyltr_G"/>
    <property type="match status" value="1"/>
</dbReference>
<dbReference type="SUPFAM" id="SSF53335">
    <property type="entry name" value="S-adenosyl-L-methionine-dependent methyltransferases"/>
    <property type="match status" value="1"/>
</dbReference>
<dbReference type="AlphaFoldDB" id="A0AAP4C6C0"/>
<evidence type="ECO:0000256" key="6">
    <source>
        <dbReference type="HAMAP-Rule" id="MF_00074"/>
    </source>
</evidence>
<dbReference type="PANTHER" id="PTHR31760">
    <property type="entry name" value="S-ADENOSYL-L-METHIONINE-DEPENDENT METHYLTRANSFERASES SUPERFAMILY PROTEIN"/>
    <property type="match status" value="1"/>
</dbReference>
<evidence type="ECO:0000313" key="8">
    <source>
        <dbReference type="EMBL" id="MDK6274607.1"/>
    </source>
</evidence>
<dbReference type="Gene3D" id="3.40.50.150">
    <property type="entry name" value="Vaccinia Virus protein VP39"/>
    <property type="match status" value="1"/>
</dbReference>
<sequence length="253" mass="27345">MMSHSSPKQHRDADDEPRRPGTGPEGPRVDSSEIAVAPEDAPRPSADELPAVEHYFGDRAELAQRYVGHLASTGIERGLIGPREIPILWSRHVLNCAALADVMPEGALVADVGSGAGLPGLVLALARPDLTMVLIEPLQRRCQWLDEVVEDLGLGDRVDVVQARAEQMAETLDVDVVTARAVTAMRQLVPLTLPLMRGGGELIALKGRSAAAEVEKAAKVIRKYKGRDVRIETVGEEWLAEPSTVVRVTVDPR</sequence>
<proteinExistence type="inferred from homology"/>
<dbReference type="EMBL" id="JASODW010000002">
    <property type="protein sequence ID" value="MDK6274607.1"/>
    <property type="molecule type" value="Genomic_DNA"/>
</dbReference>
<feature type="region of interest" description="Disordered" evidence="7">
    <location>
        <begin position="1"/>
        <end position="48"/>
    </location>
</feature>
<evidence type="ECO:0000256" key="2">
    <source>
        <dbReference type="ARBA" id="ARBA00022552"/>
    </source>
</evidence>
<feature type="binding site" evidence="6">
    <location>
        <position position="113"/>
    </location>
    <ligand>
        <name>S-adenosyl-L-methionine</name>
        <dbReference type="ChEBI" id="CHEBI:59789"/>
    </ligand>
</feature>
<feature type="binding site" evidence="6">
    <location>
        <position position="118"/>
    </location>
    <ligand>
        <name>S-adenosyl-L-methionine</name>
        <dbReference type="ChEBI" id="CHEBI:59789"/>
    </ligand>
</feature>
<dbReference type="Proteomes" id="UP001240483">
    <property type="component" value="Unassembled WGS sequence"/>
</dbReference>
<protein>
    <recommendedName>
        <fullName evidence="6">Ribosomal RNA small subunit methyltransferase G</fullName>
        <ecNumber evidence="6">2.1.1.-</ecNumber>
    </recommendedName>
    <alternativeName>
        <fullName evidence="6">16S rRNA 7-methylguanosine methyltransferase</fullName>
        <shortName evidence="6">16S rRNA m7G methyltransferase</shortName>
    </alternativeName>
</protein>
<evidence type="ECO:0000313" key="9">
    <source>
        <dbReference type="Proteomes" id="UP001240483"/>
    </source>
</evidence>
<keyword evidence="5 6" id="KW-0949">S-adenosyl-L-methionine</keyword>
<evidence type="ECO:0000256" key="4">
    <source>
        <dbReference type="ARBA" id="ARBA00022679"/>
    </source>
</evidence>
<evidence type="ECO:0000256" key="3">
    <source>
        <dbReference type="ARBA" id="ARBA00022603"/>
    </source>
</evidence>
<keyword evidence="4 6" id="KW-0808">Transferase</keyword>
<gene>
    <name evidence="6 8" type="primary">rsmG</name>
    <name evidence="8" type="ORF">QP116_02425</name>
</gene>
<comment type="caution">
    <text evidence="8">The sequence shown here is derived from an EMBL/GenBank/DDBJ whole genome shotgun (WGS) entry which is preliminary data.</text>
</comment>
<dbReference type="EC" id="2.1.1.-" evidence="6"/>